<gene>
    <name evidence="1" type="ORF">GCM10008018_72990</name>
</gene>
<reference evidence="2" key="1">
    <citation type="journal article" date="2019" name="Int. J. Syst. Evol. Microbiol.">
        <title>The Global Catalogue of Microorganisms (GCM) 10K type strain sequencing project: providing services to taxonomists for standard genome sequencing and annotation.</title>
        <authorList>
            <consortium name="The Broad Institute Genomics Platform"/>
            <consortium name="The Broad Institute Genome Sequencing Center for Infectious Disease"/>
            <person name="Wu L."/>
            <person name="Ma J."/>
        </authorList>
    </citation>
    <scope>NUCLEOTIDE SEQUENCE [LARGE SCALE GENOMIC DNA]</scope>
    <source>
        <strain evidence="2">CGMCC 1.15043</strain>
    </source>
</reference>
<keyword evidence="2" id="KW-1185">Reference proteome</keyword>
<evidence type="ECO:0000313" key="2">
    <source>
        <dbReference type="Proteomes" id="UP000615455"/>
    </source>
</evidence>
<dbReference type="RefSeq" id="WP_189021120.1">
    <property type="nucleotide sequence ID" value="NZ_BMHE01000130.1"/>
</dbReference>
<sequence>MRLNTISTNQIINENNSDKSFYDFCIDGRSLYKLLERHEFIPCIPLAARKYKVEIVQELTLKRLSKLGGNRYPLLVCPECGDLDCGFISAIIEEENDLIIWRDFKKGETLKLTHLGPYYFEKKNYMKTIQETLTSTETSARLS</sequence>
<evidence type="ECO:0008006" key="3">
    <source>
        <dbReference type="Google" id="ProtNLM"/>
    </source>
</evidence>
<dbReference type="Proteomes" id="UP000615455">
    <property type="component" value="Unassembled WGS sequence"/>
</dbReference>
<comment type="caution">
    <text evidence="1">The sequence shown here is derived from an EMBL/GenBank/DDBJ whole genome shotgun (WGS) entry which is preliminary data.</text>
</comment>
<dbReference type="EMBL" id="BMHE01000130">
    <property type="protein sequence ID" value="GGA18731.1"/>
    <property type="molecule type" value="Genomic_DNA"/>
</dbReference>
<organism evidence="1 2">
    <name type="scientific">Paenibacillus marchantiophytorum</name>
    <dbReference type="NCBI Taxonomy" id="1619310"/>
    <lineage>
        <taxon>Bacteria</taxon>
        <taxon>Bacillati</taxon>
        <taxon>Bacillota</taxon>
        <taxon>Bacilli</taxon>
        <taxon>Bacillales</taxon>
        <taxon>Paenibacillaceae</taxon>
        <taxon>Paenibacillus</taxon>
    </lineage>
</organism>
<evidence type="ECO:0000313" key="1">
    <source>
        <dbReference type="EMBL" id="GGA18731.1"/>
    </source>
</evidence>
<name>A0ABQ1FKH5_9BACL</name>
<protein>
    <recommendedName>
        <fullName evidence="3">Oxidoreductase</fullName>
    </recommendedName>
</protein>
<accession>A0ABQ1FKH5</accession>
<proteinExistence type="predicted"/>